<evidence type="ECO:0000313" key="2">
    <source>
        <dbReference type="Proteomes" id="UP000799438"/>
    </source>
</evidence>
<dbReference type="Pfam" id="PF03995">
    <property type="entry name" value="Inhibitor_I36"/>
    <property type="match status" value="1"/>
</dbReference>
<accession>A0A6A6BL53</accession>
<dbReference type="OrthoDB" id="2910287at2759"/>
<dbReference type="Proteomes" id="UP000799438">
    <property type="component" value="Unassembled WGS sequence"/>
</dbReference>
<dbReference type="GeneID" id="54299308"/>
<gene>
    <name evidence="1" type="ORF">K452DRAFT_295432</name>
</gene>
<dbReference type="InterPro" id="IPR011024">
    <property type="entry name" value="G_crystallin-like"/>
</dbReference>
<sequence>MAGCVFGTSTTQYWSSETPYWRTETQDWNVDSQTLVPQATYWIRFYVDVGYRGDRLFLENRQTGVCYNLPNNWNDRASSIQVSDGRSCQYWRDAGCTGSSFGGNDQDWTSLPRGFNDQITSWRCS</sequence>
<dbReference type="AlphaFoldDB" id="A0A6A6BL53"/>
<dbReference type="EMBL" id="ML995478">
    <property type="protein sequence ID" value="KAF2144850.1"/>
    <property type="molecule type" value="Genomic_DNA"/>
</dbReference>
<evidence type="ECO:0000313" key="1">
    <source>
        <dbReference type="EMBL" id="KAF2144850.1"/>
    </source>
</evidence>
<proteinExistence type="predicted"/>
<name>A0A6A6BL53_9PEZI</name>
<dbReference type="SUPFAM" id="SSF49695">
    <property type="entry name" value="gamma-Crystallin-like"/>
    <property type="match status" value="1"/>
</dbReference>
<reference evidence="1" key="1">
    <citation type="journal article" date="2020" name="Stud. Mycol.">
        <title>101 Dothideomycetes genomes: a test case for predicting lifestyles and emergence of pathogens.</title>
        <authorList>
            <person name="Haridas S."/>
            <person name="Albert R."/>
            <person name="Binder M."/>
            <person name="Bloem J."/>
            <person name="Labutti K."/>
            <person name="Salamov A."/>
            <person name="Andreopoulos B."/>
            <person name="Baker S."/>
            <person name="Barry K."/>
            <person name="Bills G."/>
            <person name="Bluhm B."/>
            <person name="Cannon C."/>
            <person name="Castanera R."/>
            <person name="Culley D."/>
            <person name="Daum C."/>
            <person name="Ezra D."/>
            <person name="Gonzalez J."/>
            <person name="Henrissat B."/>
            <person name="Kuo A."/>
            <person name="Liang C."/>
            <person name="Lipzen A."/>
            <person name="Lutzoni F."/>
            <person name="Magnuson J."/>
            <person name="Mondo S."/>
            <person name="Nolan M."/>
            <person name="Ohm R."/>
            <person name="Pangilinan J."/>
            <person name="Park H.-J."/>
            <person name="Ramirez L."/>
            <person name="Alfaro M."/>
            <person name="Sun H."/>
            <person name="Tritt A."/>
            <person name="Yoshinaga Y."/>
            <person name="Zwiers L.-H."/>
            <person name="Turgeon B."/>
            <person name="Goodwin S."/>
            <person name="Spatafora J."/>
            <person name="Crous P."/>
            <person name="Grigoriev I."/>
        </authorList>
    </citation>
    <scope>NUCLEOTIDE SEQUENCE</scope>
    <source>
        <strain evidence="1">CBS 121167</strain>
    </source>
</reference>
<organism evidence="1 2">
    <name type="scientific">Aplosporella prunicola CBS 121167</name>
    <dbReference type="NCBI Taxonomy" id="1176127"/>
    <lineage>
        <taxon>Eukaryota</taxon>
        <taxon>Fungi</taxon>
        <taxon>Dikarya</taxon>
        <taxon>Ascomycota</taxon>
        <taxon>Pezizomycotina</taxon>
        <taxon>Dothideomycetes</taxon>
        <taxon>Dothideomycetes incertae sedis</taxon>
        <taxon>Botryosphaeriales</taxon>
        <taxon>Aplosporellaceae</taxon>
        <taxon>Aplosporella</taxon>
    </lineage>
</organism>
<dbReference type="Gene3D" id="2.60.20.10">
    <property type="entry name" value="Crystallins"/>
    <property type="match status" value="1"/>
</dbReference>
<protein>
    <submittedName>
        <fullName evidence="1">Uncharacterized protein</fullName>
    </submittedName>
</protein>
<dbReference type="RefSeq" id="XP_033400562.1">
    <property type="nucleotide sequence ID" value="XM_033541811.1"/>
</dbReference>
<keyword evidence="2" id="KW-1185">Reference proteome</keyword>